<dbReference type="AlphaFoldDB" id="A0A4S8SMC4"/>
<dbReference type="Pfam" id="PF04719">
    <property type="entry name" value="TAFII28"/>
    <property type="match status" value="1"/>
</dbReference>
<dbReference type="CDD" id="cd08048">
    <property type="entry name" value="HFD_TAF11"/>
    <property type="match status" value="1"/>
</dbReference>
<feature type="region of interest" description="Disordered" evidence="6">
    <location>
        <begin position="1"/>
        <end position="196"/>
    </location>
</feature>
<feature type="compositionally biased region" description="Acidic residues" evidence="6">
    <location>
        <begin position="173"/>
        <end position="188"/>
    </location>
</feature>
<reference evidence="8 9" key="1">
    <citation type="submission" date="2018-10" db="EMBL/GenBank/DDBJ databases">
        <title>Fifty Aureobasidium pullulans genomes reveal a recombining polyextremotolerant generalist.</title>
        <authorList>
            <person name="Gostincar C."/>
            <person name="Turk M."/>
            <person name="Zajc J."/>
            <person name="Gunde-Cimerman N."/>
        </authorList>
    </citation>
    <scope>NUCLEOTIDE SEQUENCE [LARGE SCALE GENOMIC DNA]</scope>
    <source>
        <strain evidence="8 9">EXF-11900</strain>
    </source>
</reference>
<sequence>MVSPNLVHTHPPLSYCSRIMASSPPGSATSPPPGGPQLALPKKRPSITVPGQPPSYKRRKASNASSSTHPLRQTSFPPPDRPGREYSPDTQASQAAYSPISRRSDSLDIDDEINSVVSGRTGTGGNKKERPNKGKKVGKVGRPPKNRGDTASLIDGDGGRKGTSTNAGNNEDGPADEANSEDEEDGGDDVNTLEGGKLTKAAMDAEKERKAMFSTHIHPAHAEIYETWNRIHLKKEVVRRLANQTLSQSVPASVVTTINSYTKIFVGEIVDRAREVQKEWLAAAEKLPTDDKNEEAFGKDGEGEPRVRERDRGPLLPDHLREALRRYKYDRSGGTVGFTGISLEGRESAAVRNGGRKLFR</sequence>
<dbReference type="PANTHER" id="PTHR13218">
    <property type="entry name" value="TRANSCRIPTION INITIATION FACTOR TFIID SUBUNIT 11-RELATED"/>
    <property type="match status" value="1"/>
</dbReference>
<feature type="domain" description="TAFII28-like protein" evidence="7">
    <location>
        <begin position="220"/>
        <end position="326"/>
    </location>
</feature>
<name>A0A4S8SMC4_AURPU</name>
<accession>A0A4S8SMC4</accession>
<dbReference type="InterPro" id="IPR009072">
    <property type="entry name" value="Histone-fold"/>
</dbReference>
<evidence type="ECO:0000256" key="2">
    <source>
        <dbReference type="ARBA" id="ARBA00009788"/>
    </source>
</evidence>
<evidence type="ECO:0000313" key="8">
    <source>
        <dbReference type="EMBL" id="THV71990.1"/>
    </source>
</evidence>
<proteinExistence type="inferred from homology"/>
<dbReference type="EMBL" id="QZAF01000131">
    <property type="protein sequence ID" value="THV71990.1"/>
    <property type="molecule type" value="Genomic_DNA"/>
</dbReference>
<keyword evidence="4" id="KW-0804">Transcription</keyword>
<keyword evidence="5" id="KW-0539">Nucleus</keyword>
<dbReference type="PANTHER" id="PTHR13218:SF8">
    <property type="entry name" value="TRANSCRIPTION INITIATION FACTOR TFIID SUBUNIT 11"/>
    <property type="match status" value="1"/>
</dbReference>
<keyword evidence="3" id="KW-0805">Transcription regulation</keyword>
<evidence type="ECO:0000256" key="5">
    <source>
        <dbReference type="ARBA" id="ARBA00023242"/>
    </source>
</evidence>
<evidence type="ECO:0000256" key="1">
    <source>
        <dbReference type="ARBA" id="ARBA00004123"/>
    </source>
</evidence>
<comment type="similarity">
    <text evidence="2">Belongs to the TAF11 family.</text>
</comment>
<dbReference type="GO" id="GO:0016251">
    <property type="term" value="F:RNA polymerase II general transcription initiation factor activity"/>
    <property type="evidence" value="ECO:0007669"/>
    <property type="project" value="TreeGrafter"/>
</dbReference>
<dbReference type="Proteomes" id="UP000304951">
    <property type="component" value="Unassembled WGS sequence"/>
</dbReference>
<protein>
    <recommendedName>
        <fullName evidence="7">TAFII28-like protein domain-containing protein</fullName>
    </recommendedName>
</protein>
<dbReference type="InterPro" id="IPR006809">
    <property type="entry name" value="TAFII28_dom"/>
</dbReference>
<evidence type="ECO:0000313" key="9">
    <source>
        <dbReference type="Proteomes" id="UP000304951"/>
    </source>
</evidence>
<dbReference type="Gene3D" id="1.10.20.10">
    <property type="entry name" value="Histone, subunit A"/>
    <property type="match status" value="1"/>
</dbReference>
<gene>
    <name evidence="8" type="ORF">D6D28_04051</name>
</gene>
<dbReference type="InterPro" id="IPR045127">
    <property type="entry name" value="TAF11-like"/>
</dbReference>
<feature type="compositionally biased region" description="Polar residues" evidence="6">
    <location>
        <begin position="62"/>
        <end position="75"/>
    </location>
</feature>
<evidence type="ECO:0000256" key="3">
    <source>
        <dbReference type="ARBA" id="ARBA00023015"/>
    </source>
</evidence>
<evidence type="ECO:0000256" key="4">
    <source>
        <dbReference type="ARBA" id="ARBA00023163"/>
    </source>
</evidence>
<dbReference type="GO" id="GO:0051123">
    <property type="term" value="P:RNA polymerase II preinitiation complex assembly"/>
    <property type="evidence" value="ECO:0007669"/>
    <property type="project" value="InterPro"/>
</dbReference>
<dbReference type="GO" id="GO:0005669">
    <property type="term" value="C:transcription factor TFIID complex"/>
    <property type="evidence" value="ECO:0007669"/>
    <property type="project" value="InterPro"/>
</dbReference>
<dbReference type="GO" id="GO:0046982">
    <property type="term" value="F:protein heterodimerization activity"/>
    <property type="evidence" value="ECO:0007669"/>
    <property type="project" value="InterPro"/>
</dbReference>
<comment type="subcellular location">
    <subcellularLocation>
        <location evidence="1">Nucleus</location>
    </subcellularLocation>
</comment>
<evidence type="ECO:0000259" key="7">
    <source>
        <dbReference type="Pfam" id="PF04719"/>
    </source>
</evidence>
<organism evidence="8 9">
    <name type="scientific">Aureobasidium pullulans</name>
    <name type="common">Black yeast</name>
    <name type="synonym">Pullularia pullulans</name>
    <dbReference type="NCBI Taxonomy" id="5580"/>
    <lineage>
        <taxon>Eukaryota</taxon>
        <taxon>Fungi</taxon>
        <taxon>Dikarya</taxon>
        <taxon>Ascomycota</taxon>
        <taxon>Pezizomycotina</taxon>
        <taxon>Dothideomycetes</taxon>
        <taxon>Dothideomycetidae</taxon>
        <taxon>Dothideales</taxon>
        <taxon>Saccotheciaceae</taxon>
        <taxon>Aureobasidium</taxon>
    </lineage>
</organism>
<feature type="compositionally biased region" description="Basic residues" evidence="6">
    <location>
        <begin position="133"/>
        <end position="145"/>
    </location>
</feature>
<dbReference type="SUPFAM" id="SSF47113">
    <property type="entry name" value="Histone-fold"/>
    <property type="match status" value="1"/>
</dbReference>
<evidence type="ECO:0000256" key="6">
    <source>
        <dbReference type="SAM" id="MobiDB-lite"/>
    </source>
</evidence>
<feature type="region of interest" description="Disordered" evidence="6">
    <location>
        <begin position="291"/>
        <end position="313"/>
    </location>
</feature>
<comment type="caution">
    <text evidence="8">The sequence shown here is derived from an EMBL/GenBank/DDBJ whole genome shotgun (WGS) entry which is preliminary data.</text>
</comment>